<keyword evidence="1" id="KW-1133">Transmembrane helix</keyword>
<proteinExistence type="predicted"/>
<dbReference type="Proteomes" id="UP000612585">
    <property type="component" value="Unassembled WGS sequence"/>
</dbReference>
<dbReference type="EMBL" id="BOPG01000050">
    <property type="protein sequence ID" value="GIJ60063.1"/>
    <property type="molecule type" value="Genomic_DNA"/>
</dbReference>
<evidence type="ECO:0008006" key="4">
    <source>
        <dbReference type="Google" id="ProtNLM"/>
    </source>
</evidence>
<comment type="caution">
    <text evidence="2">The sequence shown here is derived from an EMBL/GenBank/DDBJ whole genome shotgun (WGS) entry which is preliminary data.</text>
</comment>
<sequence length="114" mass="12429">MNERTGVVVSVRVYWRRDDTGRPHRRQRIRVEYSDGTTTRLVTGESSPGREVGTGDRVTVLLRPGRPVAVVPVPAERPTRSTVRVRSGLVAYAGLVALVLLIGGGIWIRATSGP</sequence>
<organism evidence="2 3">
    <name type="scientific">Virgisporangium aurantiacum</name>
    <dbReference type="NCBI Taxonomy" id="175570"/>
    <lineage>
        <taxon>Bacteria</taxon>
        <taxon>Bacillati</taxon>
        <taxon>Actinomycetota</taxon>
        <taxon>Actinomycetes</taxon>
        <taxon>Micromonosporales</taxon>
        <taxon>Micromonosporaceae</taxon>
        <taxon>Virgisporangium</taxon>
    </lineage>
</organism>
<keyword evidence="3" id="KW-1185">Reference proteome</keyword>
<name>A0A8J3ZC05_9ACTN</name>
<evidence type="ECO:0000256" key="1">
    <source>
        <dbReference type="SAM" id="Phobius"/>
    </source>
</evidence>
<keyword evidence="1" id="KW-0812">Transmembrane</keyword>
<protein>
    <recommendedName>
        <fullName evidence="4">DUF3592 domain-containing protein</fullName>
    </recommendedName>
</protein>
<gene>
    <name evidence="2" type="ORF">Vau01_075790</name>
</gene>
<feature type="transmembrane region" description="Helical" evidence="1">
    <location>
        <begin position="89"/>
        <end position="108"/>
    </location>
</feature>
<accession>A0A8J3ZC05</accession>
<dbReference type="AlphaFoldDB" id="A0A8J3ZC05"/>
<evidence type="ECO:0000313" key="3">
    <source>
        <dbReference type="Proteomes" id="UP000612585"/>
    </source>
</evidence>
<dbReference type="RefSeq" id="WP_204003847.1">
    <property type="nucleotide sequence ID" value="NZ_BOPG01000050.1"/>
</dbReference>
<reference evidence="2" key="1">
    <citation type="submission" date="2021-01" db="EMBL/GenBank/DDBJ databases">
        <title>Whole genome shotgun sequence of Virgisporangium aurantiacum NBRC 16421.</title>
        <authorList>
            <person name="Komaki H."/>
            <person name="Tamura T."/>
        </authorList>
    </citation>
    <scope>NUCLEOTIDE SEQUENCE</scope>
    <source>
        <strain evidence="2">NBRC 16421</strain>
    </source>
</reference>
<evidence type="ECO:0000313" key="2">
    <source>
        <dbReference type="EMBL" id="GIJ60063.1"/>
    </source>
</evidence>
<keyword evidence="1" id="KW-0472">Membrane</keyword>